<evidence type="ECO:0000259" key="2">
    <source>
        <dbReference type="Pfam" id="PF18731"/>
    </source>
</evidence>
<gene>
    <name evidence="3" type="ORF">CJ255_05405</name>
</gene>
<evidence type="ECO:0000256" key="1">
    <source>
        <dbReference type="SAM" id="MobiDB-lite"/>
    </source>
</evidence>
<name>A0A2A6RMP2_9CHLR</name>
<proteinExistence type="predicted"/>
<comment type="caution">
    <text evidence="3">The sequence shown here is derived from an EMBL/GenBank/DDBJ whole genome shotgun (WGS) entry which is preliminary data.</text>
</comment>
<dbReference type="InterPro" id="IPR041650">
    <property type="entry name" value="HEPN_Swt1"/>
</dbReference>
<dbReference type="EMBL" id="NQWI01000015">
    <property type="protein sequence ID" value="PDW04129.1"/>
    <property type="molecule type" value="Genomic_DNA"/>
</dbReference>
<dbReference type="InterPro" id="IPR007555">
    <property type="entry name" value="DUF499"/>
</dbReference>
<dbReference type="AlphaFoldDB" id="A0A2A6RMP2"/>
<dbReference type="OrthoDB" id="9757917at2"/>
<feature type="region of interest" description="Disordered" evidence="1">
    <location>
        <begin position="1001"/>
        <end position="1029"/>
    </location>
</feature>
<feature type="domain" description="Swt1-like HEPN" evidence="2">
    <location>
        <begin position="11"/>
        <end position="120"/>
    </location>
</feature>
<evidence type="ECO:0000313" key="3">
    <source>
        <dbReference type="EMBL" id="PDW04129.1"/>
    </source>
</evidence>
<evidence type="ECO:0000313" key="4">
    <source>
        <dbReference type="Proteomes" id="UP000220527"/>
    </source>
</evidence>
<reference evidence="4" key="1">
    <citation type="submission" date="2017-08" db="EMBL/GenBank/DDBJ databases">
        <authorList>
            <person name="Grouzdev D.S."/>
            <person name="Gaisin V.A."/>
            <person name="Rysina M.S."/>
            <person name="Gorlenko V.M."/>
        </authorList>
    </citation>
    <scope>NUCLEOTIDE SEQUENCE [LARGE SCALE GENOMIC DNA]</scope>
    <source>
        <strain evidence="4">Kir15-3F</strain>
    </source>
</reference>
<protein>
    <submittedName>
        <fullName evidence="3">AAA+ family ATPase</fullName>
    </submittedName>
</protein>
<organism evidence="3 4">
    <name type="scientific">Candidatus Viridilinea mediisalina</name>
    <dbReference type="NCBI Taxonomy" id="2024553"/>
    <lineage>
        <taxon>Bacteria</taxon>
        <taxon>Bacillati</taxon>
        <taxon>Chloroflexota</taxon>
        <taxon>Chloroflexia</taxon>
        <taxon>Chloroflexales</taxon>
        <taxon>Chloroflexineae</taxon>
        <taxon>Oscillochloridaceae</taxon>
        <taxon>Candidatus Viridilinea</taxon>
    </lineage>
</organism>
<accession>A0A2A6RMP2</accession>
<dbReference type="Pfam" id="PF18731">
    <property type="entry name" value="HEPN_Swt1"/>
    <property type="match status" value="1"/>
</dbReference>
<keyword evidence="4" id="KW-1185">Reference proteome</keyword>
<dbReference type="Proteomes" id="UP000220527">
    <property type="component" value="Unassembled WGS sequence"/>
</dbReference>
<sequence>MATSNHERVGKALELLNAGLRPFFERELQSAYGDTWDETVRGHLSERQGGRSSNWDTTAILGVMIGHWDQVFRRQLGNADRTLIHECRDIRNRWAHQHGFTLDDTYRAFDSIQRLLLAVGAPDQAKEIDRKKQEVLRARFDEQVKREQKRATTAPINAVTAAGLRPWRDVVMPHPDVAGGRYQQAEFAADLGQVYRGEGSLEYRDPHQFFQRTYLTEGLRILLTNALKRLTSHAGDPVVELQTNFGGGKTHSMLALYHLCGGVAPAELAGMDVVLRDTGITHLPTVRRAVLVGTALAAAKRSTKPDGTEVGTLWGEMAYQLLGKRGYALVAEADRAGVNPGSDALRQLFDLAAPCLVLIDEWVAFVRQLYGINGLPAGSFDANLTFAQAMTEAVKAVPHVLIVASLPASDIEIGGEGGREALTRLRNTFARLESSWRPASSEEGFEIVRRRLFQPIADPSLFPQRDAVIRAYGDLYRSNSSEFPADVREADYERRMLAAYPIHPELFDRLFNDWASLDKFQRTRGVLRLMAAVIHSLWERQDRSLLIMPASVPVDNGAVNFELTRYLDDPWVPVIEKDVDGPNSLPLRIDRDNPNLGRYSATRRVARTLYLGSAPTLRAANKGLEDRAIKLGCVQPGETVSVFGDALRRLIGGATHLYENGQRYWFSTQPSVNRLAQDRAEQQREDMIEDEILRRIREELNSHRQNPALRGEFCGVHLAPSSSGDVQDEREVRLVVLGPQHPHISASKQANSAARTQAQQILDLRGSAPRRYKNMLAFLAPDTTRLAELVQATREYLAWRSIEAEAETLNLDAFQRRQSETRCKQADETIKGRIPETYIWLLVPIQGKGSDQKPDPFAPIEWDEMRLQGSDPIILRTSKRMQHNGQLIPKFGGIPLRLELDRIPLWQGDHVAVKQLADYFASYLYLPRLKATDVLLGAISQGLSMLTWETESFAYAERYDEASGRYQGLIYAEGRSIPLDEHGVIVKPAAVQRQIAADEAARRNAEAAQQQHAEGYPTASAPGEPSAEARIGATGYSSSVAAAPNPAVRPRRMRRYYGSARLNTLKVATEASNIAAEILQHLAGLPGAKVHVSLEIAAELPEGAPDHVVRTVTENSRVLKLESYGFEE</sequence>
<dbReference type="Pfam" id="PF04465">
    <property type="entry name" value="DUF499"/>
    <property type="match status" value="1"/>
</dbReference>
<dbReference type="RefSeq" id="WP_097643072.1">
    <property type="nucleotide sequence ID" value="NZ_NQWI01000015.1"/>
</dbReference>